<feature type="signal peptide" evidence="2">
    <location>
        <begin position="1"/>
        <end position="24"/>
    </location>
</feature>
<sequence length="529" mass="58835">MKKGMKKLATTLLAALLMITQLPAVESKAATSIGMSGKAHVQSYGDTNGRIIYENGIETLVLGTRGQAKRVESITVNLKNNTGYTGTIQYRVHRQTYGWTDWTTSGQPAGTTGQGKRLEAMQIRLTGELANHYDVRYRVHIQTYGDNQGWVYNGALAGTTGEAKRLEEVKIQIVPKNIASETPSINYRVHRQTYGWETTWAKDGAVSGTTGQGKRLEGISIDIKGTSYCGSVEYQTHVQSYGWMNWVADGAMSGTSGQAKRLEAIRIRLTGELANHYDIYYRVHAQSFGWMGWAKNGEAAGTARYAKRLEAIQIVLCRKGTAPGANVAGIVSATSDSYKDALNPTPTTPTTPTVPTVPTTPTVPQNPTLQPALTQTVTYYQCDSCNNIYRTEEELEQHFAFWDPKYHVICSCGVNKAGTKRTATFTIRDAYYSNQVVPETHKVVWVATEPAYTETKEIVEMVPYSYCFMCKKRFYKDDIAADGEYISDHTYNHIMNGDPYSNIIDGEKERRVVGTETVTEPEYGYYEVQ</sequence>
<evidence type="ECO:0000313" key="3">
    <source>
        <dbReference type="EMBL" id="QNM00438.1"/>
    </source>
</evidence>
<feature type="chain" id="PRO_5039212999" evidence="2">
    <location>
        <begin position="25"/>
        <end position="529"/>
    </location>
</feature>
<dbReference type="AlphaFoldDB" id="A0A7G9FPF6"/>
<protein>
    <submittedName>
        <fullName evidence="3">Uncharacterized protein</fullName>
    </submittedName>
</protein>
<keyword evidence="2" id="KW-0732">Signal</keyword>
<dbReference type="Pfam" id="PF07538">
    <property type="entry name" value="ChW"/>
    <property type="match status" value="5"/>
</dbReference>
<gene>
    <name evidence="3" type="ORF">H9Q76_03915</name>
</gene>
<dbReference type="InterPro" id="IPR006637">
    <property type="entry name" value="ChW"/>
</dbReference>
<organism evidence="3 4">
    <name type="scientific">Wujia chipingensis</name>
    <dbReference type="NCBI Taxonomy" id="2763670"/>
    <lineage>
        <taxon>Bacteria</taxon>
        <taxon>Bacillati</taxon>
        <taxon>Bacillota</taxon>
        <taxon>Clostridia</taxon>
        <taxon>Lachnospirales</taxon>
        <taxon>Lachnospiraceae</taxon>
        <taxon>Wujia</taxon>
    </lineage>
</organism>
<dbReference type="RefSeq" id="WP_117780312.1">
    <property type="nucleotide sequence ID" value="NZ_CP060632.1"/>
</dbReference>
<feature type="region of interest" description="Disordered" evidence="1">
    <location>
        <begin position="344"/>
        <end position="368"/>
    </location>
</feature>
<evidence type="ECO:0000313" key="4">
    <source>
        <dbReference type="Proteomes" id="UP000515819"/>
    </source>
</evidence>
<dbReference type="KEGG" id="wcp:H9Q76_03915"/>
<evidence type="ECO:0000256" key="2">
    <source>
        <dbReference type="SAM" id="SignalP"/>
    </source>
</evidence>
<dbReference type="SMART" id="SM00728">
    <property type="entry name" value="ChW"/>
    <property type="match status" value="6"/>
</dbReference>
<evidence type="ECO:0000256" key="1">
    <source>
        <dbReference type="SAM" id="MobiDB-lite"/>
    </source>
</evidence>
<proteinExistence type="predicted"/>
<reference evidence="3 4" key="1">
    <citation type="submission" date="2020-08" db="EMBL/GenBank/DDBJ databases">
        <authorList>
            <person name="Liu C."/>
            <person name="Sun Q."/>
        </authorList>
    </citation>
    <scope>NUCLEOTIDE SEQUENCE [LARGE SCALE GENOMIC DNA]</scope>
    <source>
        <strain evidence="3 4">NSJ-4</strain>
    </source>
</reference>
<dbReference type="EMBL" id="CP060632">
    <property type="protein sequence ID" value="QNM00438.1"/>
    <property type="molecule type" value="Genomic_DNA"/>
</dbReference>
<accession>A0A7G9FPF6</accession>
<name>A0A7G9FPF6_9FIRM</name>
<keyword evidence="4" id="KW-1185">Reference proteome</keyword>
<dbReference type="Proteomes" id="UP000515819">
    <property type="component" value="Chromosome"/>
</dbReference>